<evidence type="ECO:0000313" key="6">
    <source>
        <dbReference type="Proteomes" id="UP000093186"/>
    </source>
</evidence>
<comment type="similarity">
    <text evidence="1">Belongs to the EndA/NucM nuclease family.</text>
</comment>
<evidence type="ECO:0000256" key="3">
    <source>
        <dbReference type="ARBA" id="ARBA00022801"/>
    </source>
</evidence>
<evidence type="ECO:0008006" key="7">
    <source>
        <dbReference type="Google" id="ProtNLM"/>
    </source>
</evidence>
<keyword evidence="6" id="KW-1185">Reference proteome</keyword>
<dbReference type="GO" id="GO:0004518">
    <property type="term" value="F:nuclease activity"/>
    <property type="evidence" value="ECO:0007669"/>
    <property type="project" value="UniProtKB-KW"/>
</dbReference>
<dbReference type="Gene3D" id="2.60.40.3440">
    <property type="match status" value="1"/>
</dbReference>
<dbReference type="RefSeq" id="WP_068701951.1">
    <property type="nucleotide sequence ID" value="NZ_MAKX01000001.1"/>
</dbReference>
<dbReference type="STRING" id="447689.BA195_02085"/>
<keyword evidence="3" id="KW-0378">Hydrolase</keyword>
<feature type="region of interest" description="Disordered" evidence="4">
    <location>
        <begin position="245"/>
        <end position="264"/>
    </location>
</feature>
<feature type="region of interest" description="Disordered" evidence="4">
    <location>
        <begin position="212"/>
        <end position="231"/>
    </location>
</feature>
<dbReference type="Pfam" id="PF17963">
    <property type="entry name" value="Big_9"/>
    <property type="match status" value="1"/>
</dbReference>
<dbReference type="SUPFAM" id="SSF54060">
    <property type="entry name" value="His-Me finger endonucleases"/>
    <property type="match status" value="1"/>
</dbReference>
<dbReference type="PANTHER" id="PTHR33607">
    <property type="entry name" value="ENDONUCLEASE-1"/>
    <property type="match status" value="1"/>
</dbReference>
<accession>A0A1B9Y140</accession>
<dbReference type="GO" id="GO:0016787">
    <property type="term" value="F:hydrolase activity"/>
    <property type="evidence" value="ECO:0007669"/>
    <property type="project" value="UniProtKB-KW"/>
</dbReference>
<proteinExistence type="inferred from homology"/>
<organism evidence="5 6">
    <name type="scientific">Tenacibaculum soleae</name>
    <dbReference type="NCBI Taxonomy" id="447689"/>
    <lineage>
        <taxon>Bacteria</taxon>
        <taxon>Pseudomonadati</taxon>
        <taxon>Bacteroidota</taxon>
        <taxon>Flavobacteriia</taxon>
        <taxon>Flavobacteriales</taxon>
        <taxon>Flavobacteriaceae</taxon>
        <taxon>Tenacibaculum</taxon>
    </lineage>
</organism>
<keyword evidence="2" id="KW-0540">Nuclease</keyword>
<dbReference type="InterPro" id="IPR007346">
    <property type="entry name" value="Endonuclease-I"/>
</dbReference>
<dbReference type="EMBL" id="MAKX01000001">
    <property type="protein sequence ID" value="OCK43514.1"/>
    <property type="molecule type" value="Genomic_DNA"/>
</dbReference>
<sequence>MKKILILGFTALILVNCGQNGIDDNIIPEPPVTKVVAVDDFYETIENVPLTISDFLSNDTFTNTNISVGVPNPNSTVNNGNITLNDGKFIYTPATDFIGEDSFEYTICSATTTTNCATATIKITVKAESTTTPGSFNIPAELTSYYSGVDFTLTGAALKDELATKITSTHTTFLTYTPGVWEAVKKSDLDPSDNSKVLLIYGYNDTDGDYVTDRSRSKNANGGSQGTQWNREHVYPKSLGNPNLGTAGAGSDAHHLRPSDIRMNSNRSNKKFINGSGTAAAVSNGWYPGDEWKGDVARMMMYMYLRYGNQCLPKNVAIGTVNASDSNMIELLLQWNAQDPVSDFEKNRNNVIAEEQGNRNPMIDNPYLATVIWGGTTANNTWE</sequence>
<evidence type="ECO:0000256" key="4">
    <source>
        <dbReference type="SAM" id="MobiDB-lite"/>
    </source>
</evidence>
<comment type="caution">
    <text evidence="5">The sequence shown here is derived from an EMBL/GenBank/DDBJ whole genome shotgun (WGS) entry which is preliminary data.</text>
</comment>
<dbReference type="InterPro" id="IPR044925">
    <property type="entry name" value="His-Me_finger_sf"/>
</dbReference>
<evidence type="ECO:0000256" key="1">
    <source>
        <dbReference type="ARBA" id="ARBA00006429"/>
    </source>
</evidence>
<dbReference type="OrthoDB" id="5500612at2"/>
<reference evidence="5 6" key="1">
    <citation type="submission" date="2016-06" db="EMBL/GenBank/DDBJ databases">
        <title>Draft Genome Sequence of Tenacibaculum soleae UCD-KL19.</title>
        <authorList>
            <person name="Eisen J.A."/>
            <person name="Coil D.A."/>
            <person name="Lujan K.M."/>
        </authorList>
    </citation>
    <scope>NUCLEOTIDE SEQUENCE [LARGE SCALE GENOMIC DNA]</scope>
    <source>
        <strain evidence="5 6">UCD-KL19</strain>
    </source>
</reference>
<protein>
    <recommendedName>
        <fullName evidence="7">Endonuclease</fullName>
    </recommendedName>
</protein>
<dbReference type="PANTHER" id="PTHR33607:SF2">
    <property type="entry name" value="ENDONUCLEASE-1"/>
    <property type="match status" value="1"/>
</dbReference>
<evidence type="ECO:0000256" key="2">
    <source>
        <dbReference type="ARBA" id="ARBA00022722"/>
    </source>
</evidence>
<evidence type="ECO:0000313" key="5">
    <source>
        <dbReference type="EMBL" id="OCK43514.1"/>
    </source>
</evidence>
<feature type="compositionally biased region" description="Polar residues" evidence="4">
    <location>
        <begin position="218"/>
        <end position="229"/>
    </location>
</feature>
<name>A0A1B9Y140_9FLAO</name>
<gene>
    <name evidence="5" type="ORF">BA195_02085</name>
</gene>
<dbReference type="Proteomes" id="UP000093186">
    <property type="component" value="Unassembled WGS sequence"/>
</dbReference>
<dbReference type="AlphaFoldDB" id="A0A1B9Y140"/>
<dbReference type="Pfam" id="PF04231">
    <property type="entry name" value="Endonuclease_1"/>
    <property type="match status" value="1"/>
</dbReference>